<dbReference type="PANTHER" id="PTHR40266">
    <property type="entry name" value="TOXIN HIGB-1"/>
    <property type="match status" value="1"/>
</dbReference>
<dbReference type="AlphaFoldDB" id="A0A3B0Y612"/>
<protein>
    <submittedName>
        <fullName evidence="1">Toxin HigB</fullName>
    </submittedName>
</protein>
<evidence type="ECO:0000313" key="1">
    <source>
        <dbReference type="EMBL" id="VAW71833.1"/>
    </source>
</evidence>
<dbReference type="EMBL" id="UOFJ01000628">
    <property type="protein sequence ID" value="VAW71833.1"/>
    <property type="molecule type" value="Genomic_DNA"/>
</dbReference>
<sequence>MCYMIVSFKNQATEDIYNGKNTKNARKLCPQSLWRVSARKLDQLDSVVKLEELKVPPGNRLENLSGTGGNREKEHSIRINDQYRICFKWSESGPFDVGIADYH</sequence>
<gene>
    <name evidence="1" type="ORF">MNBD_GAMMA10-1362</name>
</gene>
<reference evidence="1" key="1">
    <citation type="submission" date="2018-06" db="EMBL/GenBank/DDBJ databases">
        <authorList>
            <person name="Zhirakovskaya E."/>
        </authorList>
    </citation>
    <scope>NUCLEOTIDE SEQUENCE</scope>
</reference>
<proteinExistence type="predicted"/>
<organism evidence="1">
    <name type="scientific">hydrothermal vent metagenome</name>
    <dbReference type="NCBI Taxonomy" id="652676"/>
    <lineage>
        <taxon>unclassified sequences</taxon>
        <taxon>metagenomes</taxon>
        <taxon>ecological metagenomes</taxon>
    </lineage>
</organism>
<name>A0A3B0Y612_9ZZZZ</name>
<dbReference type="SUPFAM" id="SSF143011">
    <property type="entry name" value="RelE-like"/>
    <property type="match status" value="1"/>
</dbReference>
<dbReference type="Pfam" id="PF05015">
    <property type="entry name" value="HigB-like_toxin"/>
    <property type="match status" value="1"/>
</dbReference>
<dbReference type="InterPro" id="IPR035093">
    <property type="entry name" value="RelE/ParE_toxin_dom_sf"/>
</dbReference>
<accession>A0A3B0Y612</accession>
<dbReference type="InterPro" id="IPR007711">
    <property type="entry name" value="HigB-1"/>
</dbReference>
<dbReference type="PANTHER" id="PTHR40266:SF2">
    <property type="entry name" value="TOXIN HIGB-1"/>
    <property type="match status" value="1"/>
</dbReference>
<dbReference type="Gene3D" id="3.30.2310.20">
    <property type="entry name" value="RelE-like"/>
    <property type="match status" value="1"/>
</dbReference>